<evidence type="ECO:0000313" key="2">
    <source>
        <dbReference type="EMBL" id="QDU78440.1"/>
    </source>
</evidence>
<evidence type="ECO:0000256" key="1">
    <source>
        <dbReference type="SAM" id="MobiDB-lite"/>
    </source>
</evidence>
<feature type="region of interest" description="Disordered" evidence="1">
    <location>
        <begin position="28"/>
        <end position="56"/>
    </location>
</feature>
<dbReference type="KEGG" id="plon:Pla110_01410"/>
<protein>
    <submittedName>
        <fullName evidence="2">Uncharacterized protein</fullName>
    </submittedName>
</protein>
<dbReference type="Proteomes" id="UP000317178">
    <property type="component" value="Chromosome"/>
</dbReference>
<dbReference type="EMBL" id="CP036281">
    <property type="protein sequence ID" value="QDU78440.1"/>
    <property type="molecule type" value="Genomic_DNA"/>
</dbReference>
<dbReference type="RefSeq" id="WP_144992186.1">
    <property type="nucleotide sequence ID" value="NZ_CP036281.1"/>
</dbReference>
<dbReference type="AlphaFoldDB" id="A0A518CGU3"/>
<evidence type="ECO:0000313" key="3">
    <source>
        <dbReference type="Proteomes" id="UP000317178"/>
    </source>
</evidence>
<name>A0A518CGU3_9PLAN</name>
<proteinExistence type="predicted"/>
<sequence>MNLSEEQTRIVYDALIFAVRNNSKIGFQNGDQGHPAYMPVGNTDEEANNHEELGDSPQNNALYNLLHALNKVLGDSADPRINSWEDFCTLANSHRHR</sequence>
<accession>A0A518CGU3</accession>
<gene>
    <name evidence="2" type="ORF">Pla110_01410</name>
</gene>
<keyword evidence="3" id="KW-1185">Reference proteome</keyword>
<organism evidence="2 3">
    <name type="scientific">Polystyrenella longa</name>
    <dbReference type="NCBI Taxonomy" id="2528007"/>
    <lineage>
        <taxon>Bacteria</taxon>
        <taxon>Pseudomonadati</taxon>
        <taxon>Planctomycetota</taxon>
        <taxon>Planctomycetia</taxon>
        <taxon>Planctomycetales</taxon>
        <taxon>Planctomycetaceae</taxon>
        <taxon>Polystyrenella</taxon>
    </lineage>
</organism>
<reference evidence="2 3" key="1">
    <citation type="submission" date="2019-02" db="EMBL/GenBank/DDBJ databases">
        <title>Deep-cultivation of Planctomycetes and their phenomic and genomic characterization uncovers novel biology.</title>
        <authorList>
            <person name="Wiegand S."/>
            <person name="Jogler M."/>
            <person name="Boedeker C."/>
            <person name="Pinto D."/>
            <person name="Vollmers J."/>
            <person name="Rivas-Marin E."/>
            <person name="Kohn T."/>
            <person name="Peeters S.H."/>
            <person name="Heuer A."/>
            <person name="Rast P."/>
            <person name="Oberbeckmann S."/>
            <person name="Bunk B."/>
            <person name="Jeske O."/>
            <person name="Meyerdierks A."/>
            <person name="Storesund J.E."/>
            <person name="Kallscheuer N."/>
            <person name="Luecker S."/>
            <person name="Lage O.M."/>
            <person name="Pohl T."/>
            <person name="Merkel B.J."/>
            <person name="Hornburger P."/>
            <person name="Mueller R.-W."/>
            <person name="Bruemmer F."/>
            <person name="Labrenz M."/>
            <person name="Spormann A.M."/>
            <person name="Op den Camp H."/>
            <person name="Overmann J."/>
            <person name="Amann R."/>
            <person name="Jetten M.S.M."/>
            <person name="Mascher T."/>
            <person name="Medema M.H."/>
            <person name="Devos D.P."/>
            <person name="Kaster A.-K."/>
            <person name="Ovreas L."/>
            <person name="Rohde M."/>
            <person name="Galperin M.Y."/>
            <person name="Jogler C."/>
        </authorList>
    </citation>
    <scope>NUCLEOTIDE SEQUENCE [LARGE SCALE GENOMIC DNA]</scope>
    <source>
        <strain evidence="2 3">Pla110</strain>
    </source>
</reference>